<gene>
    <name evidence="2" type="ORF">AVDCRST_MAG12-789</name>
</gene>
<organism evidence="2">
    <name type="scientific">uncultured Rubrobacteraceae bacterium</name>
    <dbReference type="NCBI Taxonomy" id="349277"/>
    <lineage>
        <taxon>Bacteria</taxon>
        <taxon>Bacillati</taxon>
        <taxon>Actinomycetota</taxon>
        <taxon>Rubrobacteria</taxon>
        <taxon>Rubrobacterales</taxon>
        <taxon>Rubrobacteraceae</taxon>
        <taxon>environmental samples</taxon>
    </lineage>
</organism>
<dbReference type="AlphaFoldDB" id="A0A6J4RDS4"/>
<evidence type="ECO:0000313" key="2">
    <source>
        <dbReference type="EMBL" id="CAA9471209.1"/>
    </source>
</evidence>
<feature type="non-terminal residue" evidence="2">
    <location>
        <position position="1"/>
    </location>
</feature>
<sequence length="151" mass="15856">DQRALRHPGGEDRQAHGPLPQGPLRSGERGHKGGRGLGGRQQALPERRLRGNPRQGRRLRGEPRRGLRRGPACTRIGLIPTGLSNRTGGRTSCYLSPPPPGTSLTDADGPAGARTGGVSPAEGRCGLHLHRPFAVASRICFLGSSGAGRCI</sequence>
<feature type="region of interest" description="Disordered" evidence="1">
    <location>
        <begin position="1"/>
        <end position="117"/>
    </location>
</feature>
<dbReference type="EMBL" id="CADCVK010000135">
    <property type="protein sequence ID" value="CAA9471209.1"/>
    <property type="molecule type" value="Genomic_DNA"/>
</dbReference>
<feature type="compositionally biased region" description="Polar residues" evidence="1">
    <location>
        <begin position="82"/>
        <end position="94"/>
    </location>
</feature>
<protein>
    <submittedName>
        <fullName evidence="2">Uncharacterized protein</fullName>
    </submittedName>
</protein>
<reference evidence="2" key="1">
    <citation type="submission" date="2020-02" db="EMBL/GenBank/DDBJ databases">
        <authorList>
            <person name="Meier V. D."/>
        </authorList>
    </citation>
    <scope>NUCLEOTIDE SEQUENCE</scope>
    <source>
        <strain evidence="2">AVDCRST_MAG12</strain>
    </source>
</reference>
<feature type="compositionally biased region" description="Basic and acidic residues" evidence="1">
    <location>
        <begin position="1"/>
        <end position="15"/>
    </location>
</feature>
<feature type="non-terminal residue" evidence="2">
    <location>
        <position position="151"/>
    </location>
</feature>
<name>A0A6J4RDS4_9ACTN</name>
<evidence type="ECO:0000256" key="1">
    <source>
        <dbReference type="SAM" id="MobiDB-lite"/>
    </source>
</evidence>
<accession>A0A6J4RDS4</accession>
<proteinExistence type="predicted"/>